<dbReference type="SUPFAM" id="SSF52833">
    <property type="entry name" value="Thioredoxin-like"/>
    <property type="match status" value="1"/>
</dbReference>
<evidence type="ECO:0000313" key="1">
    <source>
        <dbReference type="EMBL" id="MBP1906375.1"/>
    </source>
</evidence>
<gene>
    <name evidence="1" type="ORF">J2Z32_003025</name>
</gene>
<dbReference type="RefSeq" id="WP_210089978.1">
    <property type="nucleotide sequence ID" value="NZ_JAGGKG010000015.1"/>
</dbReference>
<evidence type="ECO:0000313" key="2">
    <source>
        <dbReference type="Proteomes" id="UP001519272"/>
    </source>
</evidence>
<dbReference type="Proteomes" id="UP001519272">
    <property type="component" value="Unassembled WGS sequence"/>
</dbReference>
<dbReference type="EMBL" id="JAGGKG010000015">
    <property type="protein sequence ID" value="MBP1906375.1"/>
    <property type="molecule type" value="Genomic_DNA"/>
</dbReference>
<sequence length="188" mass="21198">MAVSVANKLGKGISPKAFIEGMTKNKDAFIENYNSFSWANEEDKQFFESLNYRDDLKVLILTADWCGDALRSIPVVFRALEVANLDTEVFIVEQHQDLMDDFLTLGGRSVPVVIIADSGGHVLGRWGPRPAHVQELMIQFKQDNPDREAADYNDKMMELRKQMVAKYDEKGGVHSSVVTELRELLSGF</sequence>
<reference evidence="1 2" key="1">
    <citation type="submission" date="2021-03" db="EMBL/GenBank/DDBJ databases">
        <title>Genomic Encyclopedia of Type Strains, Phase IV (KMG-IV): sequencing the most valuable type-strain genomes for metagenomic binning, comparative biology and taxonomic classification.</title>
        <authorList>
            <person name="Goeker M."/>
        </authorList>
    </citation>
    <scope>NUCLEOTIDE SEQUENCE [LARGE SCALE GENOMIC DNA]</scope>
    <source>
        <strain evidence="1 2">DSM 14349</strain>
    </source>
</reference>
<name>A0ABS4FUZ3_9BACL</name>
<accession>A0ABS4FUZ3</accession>
<organism evidence="1 2">
    <name type="scientific">Paenibacillus turicensis</name>
    <dbReference type="NCBI Taxonomy" id="160487"/>
    <lineage>
        <taxon>Bacteria</taxon>
        <taxon>Bacillati</taxon>
        <taxon>Bacillota</taxon>
        <taxon>Bacilli</taxon>
        <taxon>Bacillales</taxon>
        <taxon>Paenibacillaceae</taxon>
        <taxon>Paenibacillus</taxon>
    </lineage>
</organism>
<dbReference type="InterPro" id="IPR036249">
    <property type="entry name" value="Thioredoxin-like_sf"/>
</dbReference>
<proteinExistence type="predicted"/>
<dbReference type="Gene3D" id="3.40.30.10">
    <property type="entry name" value="Glutaredoxin"/>
    <property type="match status" value="1"/>
</dbReference>
<protein>
    <recommendedName>
        <fullName evidence="3">Thioredoxin family protein</fullName>
    </recommendedName>
</protein>
<keyword evidence="2" id="KW-1185">Reference proteome</keyword>
<comment type="caution">
    <text evidence="1">The sequence shown here is derived from an EMBL/GenBank/DDBJ whole genome shotgun (WGS) entry which is preliminary data.</text>
</comment>
<dbReference type="Pfam" id="PF14595">
    <property type="entry name" value="Thioredoxin_9"/>
    <property type="match status" value="1"/>
</dbReference>
<evidence type="ECO:0008006" key="3">
    <source>
        <dbReference type="Google" id="ProtNLM"/>
    </source>
</evidence>